<dbReference type="GO" id="GO:0012505">
    <property type="term" value="C:endomembrane system"/>
    <property type="evidence" value="ECO:0007669"/>
    <property type="project" value="UniProtKB-SubCell"/>
</dbReference>
<feature type="transmembrane region" description="Helical" evidence="5">
    <location>
        <begin position="58"/>
        <end position="78"/>
    </location>
</feature>
<evidence type="ECO:0000256" key="3">
    <source>
        <dbReference type="ARBA" id="ARBA00022989"/>
    </source>
</evidence>
<keyword evidence="3 5" id="KW-1133">Transmembrane helix</keyword>
<comment type="subcellular location">
    <subcellularLocation>
        <location evidence="1">Endomembrane system</location>
        <topology evidence="1">Multi-pass membrane protein</topology>
    </subcellularLocation>
</comment>
<accession>A0A0F5JMH9</accession>
<keyword evidence="4 5" id="KW-0472">Membrane</keyword>
<dbReference type="Pfam" id="PF02656">
    <property type="entry name" value="DUF202"/>
    <property type="match status" value="1"/>
</dbReference>
<dbReference type="STRING" id="1203610.HMPREF1536_00983"/>
<sequence length="95" mass="11293">MNEFKNQEKIILRDYLALERTRLANERTLFSYIRTSLYLLTVGMGILEIKSIEHLRSVAWICLVVSIILFVIGVYRYYQLKKYLNTYSYKESGSK</sequence>
<name>A0A0F5JMH9_9BACT</name>
<dbReference type="Proteomes" id="UP000033035">
    <property type="component" value="Unassembled WGS sequence"/>
</dbReference>
<keyword evidence="8" id="KW-1185">Reference proteome</keyword>
<dbReference type="RefSeq" id="WP_028730707.1">
    <property type="nucleotide sequence ID" value="NZ_KE386768.1"/>
</dbReference>
<evidence type="ECO:0000313" key="7">
    <source>
        <dbReference type="EMBL" id="KKB58780.1"/>
    </source>
</evidence>
<organism evidence="7 8">
    <name type="scientific">Parabacteroides gordonii MS-1 = DSM 23371</name>
    <dbReference type="NCBI Taxonomy" id="1203610"/>
    <lineage>
        <taxon>Bacteria</taxon>
        <taxon>Pseudomonadati</taxon>
        <taxon>Bacteroidota</taxon>
        <taxon>Bacteroidia</taxon>
        <taxon>Bacteroidales</taxon>
        <taxon>Tannerellaceae</taxon>
        <taxon>Parabacteroides</taxon>
    </lineage>
</organism>
<comment type="caution">
    <text evidence="7">The sequence shown here is derived from an EMBL/GenBank/DDBJ whole genome shotgun (WGS) entry which is preliminary data.</text>
</comment>
<dbReference type="EMBL" id="AQHW01000008">
    <property type="protein sequence ID" value="KKB58780.1"/>
    <property type="molecule type" value="Genomic_DNA"/>
</dbReference>
<keyword evidence="2 5" id="KW-0812">Transmembrane</keyword>
<dbReference type="PATRIC" id="fig|1203610.3.peg.1005"/>
<reference evidence="7 8" key="1">
    <citation type="submission" date="2013-04" db="EMBL/GenBank/DDBJ databases">
        <title>The Genome Sequence of Parabacteroides gordonii DSM 23371.</title>
        <authorList>
            <consortium name="The Broad Institute Genomics Platform"/>
            <person name="Earl A."/>
            <person name="Ward D."/>
            <person name="Feldgarden M."/>
            <person name="Gevers D."/>
            <person name="Martens E."/>
            <person name="Sakamoto M."/>
            <person name="Benno Y."/>
            <person name="Suzuki N."/>
            <person name="Matsunaga N."/>
            <person name="Koshihara K."/>
            <person name="Seki M."/>
            <person name="Komiya H."/>
            <person name="Walker B."/>
            <person name="Young S."/>
            <person name="Zeng Q."/>
            <person name="Gargeya S."/>
            <person name="Fitzgerald M."/>
            <person name="Haas B."/>
            <person name="Abouelleil A."/>
            <person name="Allen A.W."/>
            <person name="Alvarado L."/>
            <person name="Arachchi H.M."/>
            <person name="Berlin A.M."/>
            <person name="Chapman S.B."/>
            <person name="Gainer-Dewar J."/>
            <person name="Goldberg J."/>
            <person name="Griggs A."/>
            <person name="Gujja S."/>
            <person name="Hansen M."/>
            <person name="Howarth C."/>
            <person name="Imamovic A."/>
            <person name="Ireland A."/>
            <person name="Larimer J."/>
            <person name="McCowan C."/>
            <person name="Murphy C."/>
            <person name="Pearson M."/>
            <person name="Poon T.W."/>
            <person name="Priest M."/>
            <person name="Roberts A."/>
            <person name="Saif S."/>
            <person name="Shea T."/>
            <person name="Sisk P."/>
            <person name="Sykes S."/>
            <person name="Wortman J."/>
            <person name="Nusbaum C."/>
            <person name="Birren B."/>
        </authorList>
    </citation>
    <scope>NUCLEOTIDE SEQUENCE [LARGE SCALE GENOMIC DNA]</scope>
    <source>
        <strain evidence="7 8">MS-1</strain>
    </source>
</reference>
<feature type="transmembrane region" description="Helical" evidence="5">
    <location>
        <begin position="29"/>
        <end position="46"/>
    </location>
</feature>
<protein>
    <recommendedName>
        <fullName evidence="6">DUF202 domain-containing protein</fullName>
    </recommendedName>
</protein>
<gene>
    <name evidence="7" type="ORF">HMPREF1536_00983</name>
</gene>
<dbReference type="HOGENOM" id="CLU_157066_0_0_10"/>
<proteinExistence type="predicted"/>
<evidence type="ECO:0000259" key="6">
    <source>
        <dbReference type="Pfam" id="PF02656"/>
    </source>
</evidence>
<feature type="domain" description="DUF202" evidence="6">
    <location>
        <begin position="20"/>
        <end position="81"/>
    </location>
</feature>
<evidence type="ECO:0000313" key="8">
    <source>
        <dbReference type="Proteomes" id="UP000033035"/>
    </source>
</evidence>
<evidence type="ECO:0000256" key="5">
    <source>
        <dbReference type="SAM" id="Phobius"/>
    </source>
</evidence>
<dbReference type="AlphaFoldDB" id="A0A0F5JMH9"/>
<dbReference type="InterPro" id="IPR003807">
    <property type="entry name" value="DUF202"/>
</dbReference>
<evidence type="ECO:0000256" key="2">
    <source>
        <dbReference type="ARBA" id="ARBA00022692"/>
    </source>
</evidence>
<evidence type="ECO:0000256" key="1">
    <source>
        <dbReference type="ARBA" id="ARBA00004127"/>
    </source>
</evidence>
<evidence type="ECO:0000256" key="4">
    <source>
        <dbReference type="ARBA" id="ARBA00023136"/>
    </source>
</evidence>